<evidence type="ECO:0000256" key="6">
    <source>
        <dbReference type="SAM" id="Phobius"/>
    </source>
</evidence>
<evidence type="ECO:0000313" key="10">
    <source>
        <dbReference type="Proteomes" id="UP000319663"/>
    </source>
</evidence>
<gene>
    <name evidence="9" type="ORF">MPDQ_006978</name>
</gene>
<feature type="compositionally biased region" description="Acidic residues" evidence="5">
    <location>
        <begin position="653"/>
        <end position="664"/>
    </location>
</feature>
<comment type="subcellular location">
    <subcellularLocation>
        <location evidence="1">Membrane</location>
        <topology evidence="1">Multi-pass membrane protein</topology>
    </subcellularLocation>
</comment>
<evidence type="ECO:0000256" key="5">
    <source>
        <dbReference type="SAM" id="MobiDB-lite"/>
    </source>
</evidence>
<feature type="transmembrane region" description="Helical" evidence="6">
    <location>
        <begin position="366"/>
        <end position="395"/>
    </location>
</feature>
<keyword evidence="10" id="KW-1185">Reference proteome</keyword>
<feature type="domain" description="Anoctamin alpha-beta plait" evidence="8">
    <location>
        <begin position="15"/>
        <end position="135"/>
    </location>
</feature>
<dbReference type="Pfam" id="PF20877">
    <property type="entry name" value="Anoctamin_N"/>
    <property type="match status" value="1"/>
</dbReference>
<dbReference type="PANTHER" id="PTHR12308:SF73">
    <property type="entry name" value="ANOCTAMIN"/>
    <property type="match status" value="1"/>
</dbReference>
<dbReference type="InterPro" id="IPR049452">
    <property type="entry name" value="Anoctamin_TM"/>
</dbReference>
<dbReference type="AlphaFoldDB" id="A0A507QX32"/>
<protein>
    <submittedName>
        <fullName evidence="9">Uncharacterized protein</fullName>
    </submittedName>
</protein>
<feature type="transmembrane region" description="Helical" evidence="6">
    <location>
        <begin position="556"/>
        <end position="577"/>
    </location>
</feature>
<feature type="region of interest" description="Disordered" evidence="5">
    <location>
        <begin position="650"/>
        <end position="673"/>
    </location>
</feature>
<feature type="transmembrane region" description="Helical" evidence="6">
    <location>
        <begin position="210"/>
        <end position="226"/>
    </location>
</feature>
<feature type="transmembrane region" description="Helical" evidence="6">
    <location>
        <begin position="178"/>
        <end position="204"/>
    </location>
</feature>
<proteinExistence type="predicted"/>
<dbReference type="EMBL" id="VIFY01000068">
    <property type="protein sequence ID" value="TQB72180.1"/>
    <property type="molecule type" value="Genomic_DNA"/>
</dbReference>
<dbReference type="InterPro" id="IPR007632">
    <property type="entry name" value="Anoctamin"/>
</dbReference>
<comment type="caution">
    <text evidence="9">The sequence shown here is derived from an EMBL/GenBank/DDBJ whole genome shotgun (WGS) entry which is preliminary data.</text>
</comment>
<evidence type="ECO:0000256" key="1">
    <source>
        <dbReference type="ARBA" id="ARBA00004141"/>
    </source>
</evidence>
<dbReference type="PANTHER" id="PTHR12308">
    <property type="entry name" value="ANOCTAMIN"/>
    <property type="match status" value="1"/>
</dbReference>
<keyword evidence="3 6" id="KW-1133">Transmembrane helix</keyword>
<keyword evidence="4 6" id="KW-0472">Membrane</keyword>
<feature type="transmembrane region" description="Helical" evidence="6">
    <location>
        <begin position="285"/>
        <end position="307"/>
    </location>
</feature>
<feature type="transmembrane region" description="Helical" evidence="6">
    <location>
        <begin position="319"/>
        <end position="345"/>
    </location>
</feature>
<evidence type="ECO:0000256" key="3">
    <source>
        <dbReference type="ARBA" id="ARBA00022989"/>
    </source>
</evidence>
<feature type="transmembrane region" description="Helical" evidence="6">
    <location>
        <begin position="597"/>
        <end position="617"/>
    </location>
</feature>
<evidence type="ECO:0000256" key="2">
    <source>
        <dbReference type="ARBA" id="ARBA00022692"/>
    </source>
</evidence>
<evidence type="ECO:0000256" key="4">
    <source>
        <dbReference type="ARBA" id="ARBA00023136"/>
    </source>
</evidence>
<name>A0A507QX32_MONPU</name>
<evidence type="ECO:0000259" key="8">
    <source>
        <dbReference type="Pfam" id="PF20877"/>
    </source>
</evidence>
<keyword evidence="2 6" id="KW-0812">Transmembrane</keyword>
<feature type="transmembrane region" description="Helical" evidence="6">
    <location>
        <begin position="429"/>
        <end position="450"/>
    </location>
</feature>
<dbReference type="InterPro" id="IPR049456">
    <property type="entry name" value="Anoctamin_N_fung"/>
</dbReference>
<sequence length="709" mass="81437">MASTPSGTPQQPRFDVDYVIRFRFGDKDCTQATEQLERLLRNLAEIGLEVEVRPGDAWSLLIFIRAHRKSLGRAVYQSRVRDWLYGVHNSEPSRTRFVEPQTEAERLRVINNMITLPPEQGGAGITPNHGEWKNVADVFPLHDQATNRQWMRDWSKKTFLSTEDLDQIRNKFGESVSFYFAFLQSYFKFLVFPALFGSFCWFFLGYYSTVYTVINCLWGVIFIEYWKQKEVDLSCRWETKGVSAVPTKRREFLPEKEVRDASTGEVRGVFPLPKRIARQFLQVPFALLSMVALGVIIATCFAIEIFISEVYNGPFKTYLVFIPTILVSSLVPTLSAILTSIATKLNDYENYETKETYDVELTRKIFVINFITSYLPIFLTAFVYVPFASLIVPYLDIFQLTVRPFVSKEQATAVRPEFSIDPSRLRNQVIYFTVTAQIVGFAMETIVPFLKQNLFRKYKAYTQSTNKKEPVAIQDATPEEAEFVSRVRNEAELPEYDVTEDLREMCIQFGYLSLFSPTWPLVPLSFVINNWVELRSDFFKICIECKRPVPRRTDTIGPWIDSLGLLSWLGSITSAALVHLFSNGHGMPNGKPTVKGWALLLTIFFSEHLYLLVRYAVRAAMTKLELPNIHQERTERYLVRKRYLDSTIKGAGDESEETTLEDDTSVPSMGAGNPTEKFWMRQNNWMESASVGASIIQEEVASADVKKQQ</sequence>
<organism evidence="9 10">
    <name type="scientific">Monascus purpureus</name>
    <name type="common">Red mold</name>
    <name type="synonym">Monascus anka</name>
    <dbReference type="NCBI Taxonomy" id="5098"/>
    <lineage>
        <taxon>Eukaryota</taxon>
        <taxon>Fungi</taxon>
        <taxon>Dikarya</taxon>
        <taxon>Ascomycota</taxon>
        <taxon>Pezizomycotina</taxon>
        <taxon>Eurotiomycetes</taxon>
        <taxon>Eurotiomycetidae</taxon>
        <taxon>Eurotiales</taxon>
        <taxon>Aspergillaceae</taxon>
        <taxon>Monascus</taxon>
    </lineage>
</organism>
<dbReference type="OrthoDB" id="296386at2759"/>
<dbReference type="GO" id="GO:0032541">
    <property type="term" value="C:cortical endoplasmic reticulum"/>
    <property type="evidence" value="ECO:0007669"/>
    <property type="project" value="TreeGrafter"/>
</dbReference>
<feature type="domain" description="Anoctamin transmembrane" evidence="7">
    <location>
        <begin position="168"/>
        <end position="627"/>
    </location>
</feature>
<dbReference type="GO" id="GO:0005254">
    <property type="term" value="F:chloride channel activity"/>
    <property type="evidence" value="ECO:0007669"/>
    <property type="project" value="TreeGrafter"/>
</dbReference>
<evidence type="ECO:0000313" key="9">
    <source>
        <dbReference type="EMBL" id="TQB72180.1"/>
    </source>
</evidence>
<dbReference type="Pfam" id="PF04547">
    <property type="entry name" value="Anoctamin"/>
    <property type="match status" value="1"/>
</dbReference>
<evidence type="ECO:0000259" key="7">
    <source>
        <dbReference type="Pfam" id="PF04547"/>
    </source>
</evidence>
<accession>A0A507QX32</accession>
<dbReference type="Proteomes" id="UP000319663">
    <property type="component" value="Unassembled WGS sequence"/>
</dbReference>
<dbReference type="GO" id="GO:0016020">
    <property type="term" value="C:membrane"/>
    <property type="evidence" value="ECO:0007669"/>
    <property type="project" value="UniProtKB-SubCell"/>
</dbReference>
<reference evidence="9 10" key="1">
    <citation type="submission" date="2019-06" db="EMBL/GenBank/DDBJ databases">
        <title>Wine fermentation using esterase from Monascus purpureus.</title>
        <authorList>
            <person name="Geng C."/>
            <person name="Zhang Y."/>
        </authorList>
    </citation>
    <scope>NUCLEOTIDE SEQUENCE [LARGE SCALE GENOMIC DNA]</scope>
    <source>
        <strain evidence="9">HQ1</strain>
    </source>
</reference>